<keyword evidence="2" id="KW-1133">Transmembrane helix</keyword>
<gene>
    <name evidence="3" type="ORF">H9968_13415</name>
</gene>
<evidence type="ECO:0000313" key="4">
    <source>
        <dbReference type="Proteomes" id="UP000824049"/>
    </source>
</evidence>
<keyword evidence="2" id="KW-0472">Membrane</keyword>
<name>A0A9D2EP41_9FIRM</name>
<keyword evidence="2" id="KW-0812">Transmembrane</keyword>
<evidence type="ECO:0000313" key="3">
    <source>
        <dbReference type="EMBL" id="HIZ40891.1"/>
    </source>
</evidence>
<dbReference type="AlphaFoldDB" id="A0A9D2EP41"/>
<proteinExistence type="predicted"/>
<evidence type="ECO:0000256" key="1">
    <source>
        <dbReference type="SAM" id="Coils"/>
    </source>
</evidence>
<evidence type="ECO:0008006" key="5">
    <source>
        <dbReference type="Google" id="ProtNLM"/>
    </source>
</evidence>
<keyword evidence="1" id="KW-0175">Coiled coil</keyword>
<feature type="coiled-coil region" evidence="1">
    <location>
        <begin position="104"/>
        <end position="131"/>
    </location>
</feature>
<comment type="caution">
    <text evidence="3">The sequence shown here is derived from an EMBL/GenBank/DDBJ whole genome shotgun (WGS) entry which is preliminary data.</text>
</comment>
<organism evidence="3 4">
    <name type="scientific">Candidatus Anaerobutyricum stercoris</name>
    <dbReference type="NCBI Taxonomy" id="2838457"/>
    <lineage>
        <taxon>Bacteria</taxon>
        <taxon>Bacillati</taxon>
        <taxon>Bacillota</taxon>
        <taxon>Clostridia</taxon>
        <taxon>Lachnospirales</taxon>
        <taxon>Lachnospiraceae</taxon>
        <taxon>Anaerobutyricum</taxon>
    </lineage>
</organism>
<protein>
    <recommendedName>
        <fullName evidence="5">Cell division protein FtsL</fullName>
    </recommendedName>
</protein>
<reference evidence="3" key="2">
    <citation type="submission" date="2021-04" db="EMBL/GenBank/DDBJ databases">
        <authorList>
            <person name="Gilroy R."/>
        </authorList>
    </citation>
    <scope>NUCLEOTIDE SEQUENCE</scope>
    <source>
        <strain evidence="3">CHK179-28034</strain>
    </source>
</reference>
<accession>A0A9D2EP41</accession>
<evidence type="ECO:0000256" key="2">
    <source>
        <dbReference type="SAM" id="Phobius"/>
    </source>
</evidence>
<sequence>MALHSTSERYKYIYGSNVTKLDSEEHYGDGTYGAQPEKKRKVRREKAAKAAVQEKVVNPEKEAAIRRNKERLLVFDWKYTIITAVAIIICVAAALMYVQGTVRLNNLSAQIANLKSEKENLLSEQNALQTEIDKNINLDEIRTFAEEELHMVYPGADQIIYYNSSTEDYFRQYESVDTAN</sequence>
<dbReference type="Proteomes" id="UP000824049">
    <property type="component" value="Unassembled WGS sequence"/>
</dbReference>
<reference evidence="3" key="1">
    <citation type="journal article" date="2021" name="PeerJ">
        <title>Extensive microbial diversity within the chicken gut microbiome revealed by metagenomics and culture.</title>
        <authorList>
            <person name="Gilroy R."/>
            <person name="Ravi A."/>
            <person name="Getino M."/>
            <person name="Pursley I."/>
            <person name="Horton D.L."/>
            <person name="Alikhan N.F."/>
            <person name="Baker D."/>
            <person name="Gharbi K."/>
            <person name="Hall N."/>
            <person name="Watson M."/>
            <person name="Adriaenssens E.M."/>
            <person name="Foster-Nyarko E."/>
            <person name="Jarju S."/>
            <person name="Secka A."/>
            <person name="Antonio M."/>
            <person name="Oren A."/>
            <person name="Chaudhuri R.R."/>
            <person name="La Ragione R."/>
            <person name="Hildebrand F."/>
            <person name="Pallen M.J."/>
        </authorList>
    </citation>
    <scope>NUCLEOTIDE SEQUENCE</scope>
    <source>
        <strain evidence="3">CHK179-28034</strain>
    </source>
</reference>
<feature type="transmembrane region" description="Helical" evidence="2">
    <location>
        <begin position="77"/>
        <end position="98"/>
    </location>
</feature>
<dbReference type="EMBL" id="DXBR01000124">
    <property type="protein sequence ID" value="HIZ40891.1"/>
    <property type="molecule type" value="Genomic_DNA"/>
</dbReference>